<comment type="caution">
    <text evidence="4">The sequence shown here is derived from an EMBL/GenBank/DDBJ whole genome shotgun (WGS) entry which is preliminary data.</text>
</comment>
<protein>
    <submittedName>
        <fullName evidence="4">E3 SUMO- ligase PIAS2, partial</fullName>
    </submittedName>
</protein>
<dbReference type="GO" id="GO:0016925">
    <property type="term" value="P:protein sumoylation"/>
    <property type="evidence" value="ECO:0007669"/>
    <property type="project" value="TreeGrafter"/>
</dbReference>
<dbReference type="GO" id="GO:0000785">
    <property type="term" value="C:chromatin"/>
    <property type="evidence" value="ECO:0007669"/>
    <property type="project" value="TreeGrafter"/>
</dbReference>
<gene>
    <name evidence="4" type="ORF">PACLA_8A048660</name>
</gene>
<evidence type="ECO:0000313" key="5">
    <source>
        <dbReference type="Proteomes" id="UP001152795"/>
    </source>
</evidence>
<dbReference type="GO" id="GO:0003712">
    <property type="term" value="F:transcription coregulator activity"/>
    <property type="evidence" value="ECO:0007669"/>
    <property type="project" value="TreeGrafter"/>
</dbReference>
<reference evidence="4" key="1">
    <citation type="submission" date="2020-04" db="EMBL/GenBank/DDBJ databases">
        <authorList>
            <person name="Alioto T."/>
            <person name="Alioto T."/>
            <person name="Gomez Garrido J."/>
        </authorList>
    </citation>
    <scope>NUCLEOTIDE SEQUENCE</scope>
    <source>
        <strain evidence="4">A484AB</strain>
    </source>
</reference>
<proteinExistence type="predicted"/>
<dbReference type="Gene3D" id="3.30.40.10">
    <property type="entry name" value="Zinc/RING finger domain, C3HC4 (zinc finger)"/>
    <property type="match status" value="1"/>
</dbReference>
<evidence type="ECO:0000256" key="3">
    <source>
        <dbReference type="ARBA" id="ARBA00022833"/>
    </source>
</evidence>
<accession>A0A7D9E695</accession>
<organism evidence="4 5">
    <name type="scientific">Paramuricea clavata</name>
    <name type="common">Red gorgonian</name>
    <name type="synonym">Violescent sea-whip</name>
    <dbReference type="NCBI Taxonomy" id="317549"/>
    <lineage>
        <taxon>Eukaryota</taxon>
        <taxon>Metazoa</taxon>
        <taxon>Cnidaria</taxon>
        <taxon>Anthozoa</taxon>
        <taxon>Octocorallia</taxon>
        <taxon>Malacalcyonacea</taxon>
        <taxon>Plexauridae</taxon>
        <taxon>Paramuricea</taxon>
    </lineage>
</organism>
<keyword evidence="3" id="KW-0862">Zinc</keyword>
<dbReference type="Pfam" id="PF02891">
    <property type="entry name" value="zf-MIZ"/>
    <property type="match status" value="1"/>
</dbReference>
<dbReference type="OrthoDB" id="10263264at2759"/>
<dbReference type="AlphaFoldDB" id="A0A7D9E695"/>
<dbReference type="InterPro" id="IPR004181">
    <property type="entry name" value="Znf_MIZ"/>
</dbReference>
<dbReference type="PANTHER" id="PTHR10782">
    <property type="entry name" value="ZINC FINGER MIZ DOMAIN-CONTAINING PROTEIN"/>
    <property type="match status" value="1"/>
</dbReference>
<dbReference type="Proteomes" id="UP001152795">
    <property type="component" value="Unassembled WGS sequence"/>
</dbReference>
<keyword evidence="1" id="KW-0479">Metal-binding</keyword>
<dbReference type="PROSITE" id="PS51044">
    <property type="entry name" value="ZF_SP_RING"/>
    <property type="match status" value="1"/>
</dbReference>
<evidence type="ECO:0000313" key="4">
    <source>
        <dbReference type="EMBL" id="CAB4001780.1"/>
    </source>
</evidence>
<dbReference type="GO" id="GO:0006357">
    <property type="term" value="P:regulation of transcription by RNA polymerase II"/>
    <property type="evidence" value="ECO:0007669"/>
    <property type="project" value="TreeGrafter"/>
</dbReference>
<dbReference type="PANTHER" id="PTHR10782:SF94">
    <property type="entry name" value="SUPPRESSOR OF VARIEGATION 2-10, ISOFORM I"/>
    <property type="match status" value="1"/>
</dbReference>
<dbReference type="GO" id="GO:0016874">
    <property type="term" value="F:ligase activity"/>
    <property type="evidence" value="ECO:0007669"/>
    <property type="project" value="UniProtKB-KW"/>
</dbReference>
<sequence>FHSDDALLGSRCMESKRGESSLPVATETCCRIRLDLVVVLKNDQNSFGLDDCFFLFDQRFYLTGQPWWIFSLMSDIDVGSLNSNSIDSKLRRSIDLNHEIRGKLKSPVIIILSQELCSSRQQGFAHSISTPPPVLHLRSTRKTHVSLKQRNVLRSVAMVLLRLFTTDEPCSRCSDEITGPGFNSTSLAKRINSKACASGKGNEKCQIRYKNKHKSTNYSINYQDNLKNTTDFPRQQGGTRPPVLASRHVSPCSYHRHRLCAHATNKTKYIAFQILRIEDILRNSLTKRQTDKIGNDVLETLGNVTLGKTRMTQPCRSRNCNHLQCFDAALYLQMNERKSRWICPVCDQEARFIDLIIDGLFMEILEESPQNNDIVFFEDGSWEAIGANDAATKMTVISSPKVKIEKPRIIEEEKSRNKANPPVIDLTLSSGDEDDEDDCKYEQPLSSRIPVLTSVSSSRHAAVPTPVGSPFTFSDYFPTGSPSPVALPDLGDLPPFFGGESFLPYYVSGLDRQGMRGQTAAHAITLD</sequence>
<keyword evidence="5" id="KW-1185">Reference proteome</keyword>
<evidence type="ECO:0000256" key="2">
    <source>
        <dbReference type="ARBA" id="ARBA00022771"/>
    </source>
</evidence>
<dbReference type="EMBL" id="CACRXK020004178">
    <property type="protein sequence ID" value="CAB4001780.1"/>
    <property type="molecule type" value="Genomic_DNA"/>
</dbReference>
<feature type="non-terminal residue" evidence="4">
    <location>
        <position position="1"/>
    </location>
</feature>
<dbReference type="GO" id="GO:0008270">
    <property type="term" value="F:zinc ion binding"/>
    <property type="evidence" value="ECO:0007669"/>
    <property type="project" value="UniProtKB-KW"/>
</dbReference>
<evidence type="ECO:0000256" key="1">
    <source>
        <dbReference type="ARBA" id="ARBA00022723"/>
    </source>
</evidence>
<dbReference type="GO" id="GO:0061665">
    <property type="term" value="F:SUMO ligase activity"/>
    <property type="evidence" value="ECO:0007669"/>
    <property type="project" value="TreeGrafter"/>
</dbReference>
<dbReference type="InterPro" id="IPR013083">
    <property type="entry name" value="Znf_RING/FYVE/PHD"/>
</dbReference>
<keyword evidence="4" id="KW-0436">Ligase</keyword>
<keyword evidence="2" id="KW-0863">Zinc-finger</keyword>
<name>A0A7D9E695_PARCT</name>